<dbReference type="Proteomes" id="UP000175707">
    <property type="component" value="Unassembled WGS sequence"/>
</dbReference>
<evidence type="ECO:0000313" key="2">
    <source>
        <dbReference type="Proteomes" id="UP000175707"/>
    </source>
</evidence>
<gene>
    <name evidence="1" type="ORF">BAE30_08530</name>
</gene>
<reference evidence="1 2" key="1">
    <citation type="submission" date="2016-06" db="EMBL/GenBank/DDBJ databases">
        <title>Gene turnover analysis identifies the evolutionary adaptation of the extremophile Acidithiobacillus caldus.</title>
        <authorList>
            <person name="Zhang X."/>
        </authorList>
    </citation>
    <scope>NUCLEOTIDE SEQUENCE [LARGE SCALE GENOMIC DNA]</scope>
    <source>
        <strain evidence="1 2">S1</strain>
    </source>
</reference>
<protein>
    <recommendedName>
        <fullName evidence="3">RNA polymerase sigma-70 region 2 domain-containing protein</fullName>
    </recommendedName>
</protein>
<evidence type="ECO:0000313" key="1">
    <source>
        <dbReference type="EMBL" id="OFC59577.1"/>
    </source>
</evidence>
<name>A0A1E7YV76_9PROT</name>
<accession>A0A1E7YV76</accession>
<comment type="caution">
    <text evidence="1">The sequence shown here is derived from an EMBL/GenBank/DDBJ whole genome shotgun (WGS) entry which is preliminary data.</text>
</comment>
<dbReference type="EMBL" id="LZYH01000551">
    <property type="protein sequence ID" value="OFC59577.1"/>
    <property type="molecule type" value="Genomic_DNA"/>
</dbReference>
<organism evidence="1 2">
    <name type="scientific">Acidithiobacillus caldus</name>
    <dbReference type="NCBI Taxonomy" id="33059"/>
    <lineage>
        <taxon>Bacteria</taxon>
        <taxon>Pseudomonadati</taxon>
        <taxon>Pseudomonadota</taxon>
        <taxon>Acidithiobacillia</taxon>
        <taxon>Acidithiobacillales</taxon>
        <taxon>Acidithiobacillaceae</taxon>
        <taxon>Acidithiobacillus</taxon>
    </lineage>
</organism>
<sequence length="294" mass="34147">MKSPEAVNTLREWIVGNLTDEQAAPTVYPLLLRVCRKEQAKFANSFHLSAEDLATELWLSIKHSKESWTGQVSLEYPLAYVAVLTRRMILRLLSNRSREEIWEIREDDPVAWAEDLPSDPMRDLAEKELRESQQKAMDRLRGHLDKMQVKRTVAKAGNGTRWVDPERRENFKALMTQLGWGIAQTSQELRVSRNVVLNWRNGRTAIPDETMKLLEELQESLRHRPPERGEKKGCQHLLEELMRENDLKNRAEMSRYLVRHTGLGRSTIGRLLTQGICSERTRQRITALLGKKIF</sequence>
<dbReference type="AlphaFoldDB" id="A0A1E7YV76"/>
<evidence type="ECO:0008006" key="3">
    <source>
        <dbReference type="Google" id="ProtNLM"/>
    </source>
</evidence>
<dbReference type="InterPro" id="IPR001387">
    <property type="entry name" value="Cro/C1-type_HTH"/>
</dbReference>
<proteinExistence type="predicted"/>
<dbReference type="CDD" id="cd00093">
    <property type="entry name" value="HTH_XRE"/>
    <property type="match status" value="1"/>
</dbReference>